<dbReference type="AlphaFoldDB" id="A0A3N2CW50"/>
<reference evidence="5 6" key="1">
    <citation type="submission" date="2018-11" db="EMBL/GenBank/DDBJ databases">
        <title>Sequencing the genomes of 1000 actinobacteria strains.</title>
        <authorList>
            <person name="Klenk H.-P."/>
        </authorList>
    </citation>
    <scope>NUCLEOTIDE SEQUENCE [LARGE SCALE GENOMIC DNA]</scope>
    <source>
        <strain evidence="5 6">DSM 12652</strain>
    </source>
</reference>
<evidence type="ECO:0000256" key="1">
    <source>
        <dbReference type="ARBA" id="ARBA00023125"/>
    </source>
</evidence>
<evidence type="ECO:0000256" key="4">
    <source>
        <dbReference type="SAM" id="MobiDB-lite"/>
    </source>
</evidence>
<dbReference type="NCBIfam" id="TIGR00621">
    <property type="entry name" value="ssb"/>
    <property type="match status" value="1"/>
</dbReference>
<dbReference type="PROSITE" id="PS50935">
    <property type="entry name" value="SSB"/>
    <property type="match status" value="1"/>
</dbReference>
<gene>
    <name evidence="5" type="ORF">EDD33_2569</name>
</gene>
<dbReference type="InterPro" id="IPR000424">
    <property type="entry name" value="Primosome_PriB/ssb"/>
</dbReference>
<dbReference type="OrthoDB" id="4427276at2"/>
<keyword evidence="1 2" id="KW-0238">DNA-binding</keyword>
<dbReference type="PANTHER" id="PTHR10302:SF27">
    <property type="entry name" value="SINGLE-STRANDED DNA-BINDING PROTEIN"/>
    <property type="match status" value="1"/>
</dbReference>
<dbReference type="InterPro" id="IPR012340">
    <property type="entry name" value="NA-bd_OB-fold"/>
</dbReference>
<dbReference type="GO" id="GO:0006260">
    <property type="term" value="P:DNA replication"/>
    <property type="evidence" value="ECO:0007669"/>
    <property type="project" value="InterPro"/>
</dbReference>
<protein>
    <recommendedName>
        <fullName evidence="2 3">Single-stranded DNA-binding protein</fullName>
    </recommendedName>
</protein>
<dbReference type="InterPro" id="IPR011344">
    <property type="entry name" value="ssDNA-bd"/>
</dbReference>
<dbReference type="Pfam" id="PF00436">
    <property type="entry name" value="SSB"/>
    <property type="match status" value="1"/>
</dbReference>
<sequence>MNESTVIVPGWVGGDVDLREVGESQVASFRLASTPRYQRQGEWVDGPTSWFTVNCWRGLARHVAGSVRRGDAVVVHGRLRVDTWTRDDGSTSTTVVVDATSVGHDLNRGTATFTRPARRDGSAAEPGPAVEPAGAPAVEPVVEEGRPAA</sequence>
<dbReference type="GO" id="GO:0003697">
    <property type="term" value="F:single-stranded DNA binding"/>
    <property type="evidence" value="ECO:0007669"/>
    <property type="project" value="InterPro"/>
</dbReference>
<dbReference type="PIRSF" id="PIRSF002070">
    <property type="entry name" value="SSB"/>
    <property type="match status" value="1"/>
</dbReference>
<feature type="compositionally biased region" description="Low complexity" evidence="4">
    <location>
        <begin position="123"/>
        <end position="140"/>
    </location>
</feature>
<dbReference type="PANTHER" id="PTHR10302">
    <property type="entry name" value="SINGLE-STRANDED DNA-BINDING PROTEIN"/>
    <property type="match status" value="1"/>
</dbReference>
<accession>A0A3N2CW50</accession>
<proteinExistence type="predicted"/>
<comment type="caution">
    <text evidence="5">The sequence shown here is derived from an EMBL/GenBank/DDBJ whole genome shotgun (WGS) entry which is preliminary data.</text>
</comment>
<dbReference type="Gene3D" id="2.40.50.140">
    <property type="entry name" value="Nucleic acid-binding proteins"/>
    <property type="match status" value="1"/>
</dbReference>
<dbReference type="GO" id="GO:0009295">
    <property type="term" value="C:nucleoid"/>
    <property type="evidence" value="ECO:0007669"/>
    <property type="project" value="TreeGrafter"/>
</dbReference>
<dbReference type="RefSeq" id="WP_123391299.1">
    <property type="nucleotide sequence ID" value="NZ_RKHO01000001.1"/>
</dbReference>
<evidence type="ECO:0000313" key="6">
    <source>
        <dbReference type="Proteomes" id="UP000281738"/>
    </source>
</evidence>
<dbReference type="EMBL" id="RKHO01000001">
    <property type="protein sequence ID" value="ROR91696.1"/>
    <property type="molecule type" value="Genomic_DNA"/>
</dbReference>
<evidence type="ECO:0000256" key="2">
    <source>
        <dbReference type="PIRNR" id="PIRNR002070"/>
    </source>
</evidence>
<feature type="region of interest" description="Disordered" evidence="4">
    <location>
        <begin position="106"/>
        <end position="149"/>
    </location>
</feature>
<keyword evidence="6" id="KW-1185">Reference proteome</keyword>
<dbReference type="Proteomes" id="UP000281738">
    <property type="component" value="Unassembled WGS sequence"/>
</dbReference>
<name>A0A3N2CW50_9ACTN</name>
<organism evidence="5 6">
    <name type="scientific">Nocardioides aurantiacus</name>
    <dbReference type="NCBI Taxonomy" id="86796"/>
    <lineage>
        <taxon>Bacteria</taxon>
        <taxon>Bacillati</taxon>
        <taxon>Actinomycetota</taxon>
        <taxon>Actinomycetes</taxon>
        <taxon>Propionibacteriales</taxon>
        <taxon>Nocardioidaceae</taxon>
        <taxon>Nocardioides</taxon>
    </lineage>
</organism>
<evidence type="ECO:0000313" key="5">
    <source>
        <dbReference type="EMBL" id="ROR91696.1"/>
    </source>
</evidence>
<dbReference type="SUPFAM" id="SSF50249">
    <property type="entry name" value="Nucleic acid-binding proteins"/>
    <property type="match status" value="1"/>
</dbReference>
<dbReference type="CDD" id="cd04496">
    <property type="entry name" value="SSB_OBF"/>
    <property type="match status" value="1"/>
</dbReference>
<evidence type="ECO:0000256" key="3">
    <source>
        <dbReference type="RuleBase" id="RU000524"/>
    </source>
</evidence>